<dbReference type="EMBL" id="CP024309">
    <property type="protein sequence ID" value="AUX78932.1"/>
    <property type="molecule type" value="Genomic_DNA"/>
</dbReference>
<name>A0A2L0HCN9_RHIFR</name>
<geneLocation type="plasmid" evidence="2">
    <name>psfrenxt3b</name>
</geneLocation>
<evidence type="ECO:0000313" key="1">
    <source>
        <dbReference type="EMBL" id="AUX78932.1"/>
    </source>
</evidence>
<organism evidence="1 2">
    <name type="scientific">Rhizobium fredii</name>
    <name type="common">Sinorhizobium fredii</name>
    <dbReference type="NCBI Taxonomy" id="380"/>
    <lineage>
        <taxon>Bacteria</taxon>
        <taxon>Pseudomonadati</taxon>
        <taxon>Pseudomonadota</taxon>
        <taxon>Alphaproteobacteria</taxon>
        <taxon>Hyphomicrobiales</taxon>
        <taxon>Rhizobiaceae</taxon>
        <taxon>Sinorhizobium/Ensifer group</taxon>
        <taxon>Sinorhizobium</taxon>
    </lineage>
</organism>
<dbReference type="AlphaFoldDB" id="A0A2L0HCN9"/>
<proteinExistence type="predicted"/>
<sequence>MRILLACPAWPTQGEDSGDAAMAGVADRDTQALIVLLFVDHANGASASQKMEAGHDA</sequence>
<keyword evidence="1" id="KW-0614">Plasmid</keyword>
<protein>
    <submittedName>
        <fullName evidence="1">Uncharacterized protein</fullName>
    </submittedName>
</protein>
<reference evidence="1 2" key="1">
    <citation type="submission" date="2017-10" db="EMBL/GenBank/DDBJ databases">
        <title>Analysis of the genome sequences of Rhizobium populations associated to common bean (phaseolus vulgaris).</title>
        <authorList>
            <person name="Bustos P."/>
            <person name="Santamaria R.I."/>
            <person name="Miranda-Sanchez F."/>
            <person name="Perez-Carrascal O."/>
            <person name="Juarez S."/>
            <person name="Lozano L."/>
            <person name="Martinez-Flores I."/>
            <person name="Vinuesa P."/>
            <person name="Martinez-Romero E."/>
            <person name="Cevallos M.A."/>
            <person name="Romero D."/>
            <person name="Davila G."/>
            <person name="Gonzalez V."/>
        </authorList>
    </citation>
    <scope>NUCLEOTIDE SEQUENCE [LARGE SCALE GENOMIC DNA]</scope>
    <source>
        <strain evidence="1 2">NXT3</strain>
        <plasmid evidence="2">Plasmid psfrenxt3b</plasmid>
    </source>
</reference>
<gene>
    <name evidence="1" type="ORF">NXT3_PB00274</name>
</gene>
<dbReference type="Proteomes" id="UP000239340">
    <property type="component" value="Plasmid pSfreNXT3b"/>
</dbReference>
<accession>A0A2L0HCN9</accession>
<evidence type="ECO:0000313" key="2">
    <source>
        <dbReference type="Proteomes" id="UP000239340"/>
    </source>
</evidence>